<feature type="region of interest" description="Disordered" evidence="1">
    <location>
        <begin position="161"/>
        <end position="183"/>
    </location>
</feature>
<dbReference type="EMBL" id="BKCJ010007413">
    <property type="protein sequence ID" value="GEU77138.1"/>
    <property type="molecule type" value="Genomic_DNA"/>
</dbReference>
<comment type="caution">
    <text evidence="2">The sequence shown here is derived from an EMBL/GenBank/DDBJ whole genome shotgun (WGS) entry which is preliminary data.</text>
</comment>
<gene>
    <name evidence="2" type="ORF">Tci_049116</name>
</gene>
<feature type="compositionally biased region" description="Polar residues" evidence="1">
    <location>
        <begin position="168"/>
        <end position="178"/>
    </location>
</feature>
<proteinExistence type="predicted"/>
<organism evidence="2">
    <name type="scientific">Tanacetum cinerariifolium</name>
    <name type="common">Dalmatian daisy</name>
    <name type="synonym">Chrysanthemum cinerariifolium</name>
    <dbReference type="NCBI Taxonomy" id="118510"/>
    <lineage>
        <taxon>Eukaryota</taxon>
        <taxon>Viridiplantae</taxon>
        <taxon>Streptophyta</taxon>
        <taxon>Embryophyta</taxon>
        <taxon>Tracheophyta</taxon>
        <taxon>Spermatophyta</taxon>
        <taxon>Magnoliopsida</taxon>
        <taxon>eudicotyledons</taxon>
        <taxon>Gunneridae</taxon>
        <taxon>Pentapetalae</taxon>
        <taxon>asterids</taxon>
        <taxon>campanulids</taxon>
        <taxon>Asterales</taxon>
        <taxon>Asteraceae</taxon>
        <taxon>Asteroideae</taxon>
        <taxon>Anthemideae</taxon>
        <taxon>Anthemidinae</taxon>
        <taxon>Tanacetum</taxon>
    </lineage>
</organism>
<name>A0A6L2MT25_TANCI</name>
<evidence type="ECO:0000256" key="1">
    <source>
        <dbReference type="SAM" id="MobiDB-lite"/>
    </source>
</evidence>
<sequence>MGAITDVKCVLTQKALDAFCNKFYIQNEVHPNLPNQNDTMHERLAKKIRLHTRFFDFANFRLPLSTFLVDVLRHFLINLSQLSVIEAAKVDDFACPASFLWHTAKHVTRDHASVEADFNAQDYATLVAHLSLSLSSRSFQKHSFDPDHAESELEASVERLFDDGGSGNQTEQRNSTGGEQDANFQPVVEGADTAVENVAPIQSRRQGKRKFVIVEVGGASHPPKKLRKDHGIPSGTSVGGKSWSALQRLLSGVVLNAEVGVATIPTLHFVTTFVSTTLEREGGDHTDCVADLNIRTINAPRRFIISSDSSRHSGTNVAEAEVDSLVRSFVPIMTTVTTITSTVDPTSVAKEKLVEPFPFGVGSSSSGGTDPTMSVLSDLTGSDFLVGAIRTGINLGADLQKVYFFAIVRRMEHDQLFTEFNVGAARQMSLSAEVRKGEIKNLKARLLLREAEAAEAIRLRAEASNFKAVENSLRDDTNALKECNVVLEKERNALDVKVTDLEASAMRKERELTDLNALEKFYPHLLTTISGRRWLLTHGMELAIVNCLNSLEYLSALEAAIGKAIEKGMQDRLFAEITHGKEGRVLTDVAAYNPSTEVNYISALQQLQNVTFSLLARLKSNKDASVETVMDILRLEGLVAEKLRLNELQPNADQLIVPIHRLPDQVVVGATALSLAFDVSSFCVRKIRENIANQGSALRDVFVPLAKPFFATVLTCTKGTSDTADATAALSTTFASASTIAPISVDDYEIIGVDDQEVADGDAASFPNVDDA</sequence>
<protein>
    <submittedName>
        <fullName evidence="2">Transposase (Putative), gypsy type</fullName>
    </submittedName>
</protein>
<dbReference type="AlphaFoldDB" id="A0A6L2MT25"/>
<accession>A0A6L2MT25</accession>
<reference evidence="2" key="1">
    <citation type="journal article" date="2019" name="Sci. Rep.">
        <title>Draft genome of Tanacetum cinerariifolium, the natural source of mosquito coil.</title>
        <authorList>
            <person name="Yamashiro T."/>
            <person name="Shiraishi A."/>
            <person name="Satake H."/>
            <person name="Nakayama K."/>
        </authorList>
    </citation>
    <scope>NUCLEOTIDE SEQUENCE</scope>
</reference>
<evidence type="ECO:0000313" key="2">
    <source>
        <dbReference type="EMBL" id="GEU77138.1"/>
    </source>
</evidence>